<keyword evidence="8 15" id="KW-0378">Hydrolase</keyword>
<dbReference type="GO" id="GO:0009014">
    <property type="term" value="F:succinyl-diaminopimelate desuccinylase activity"/>
    <property type="evidence" value="ECO:0007669"/>
    <property type="project" value="UniProtKB-EC"/>
</dbReference>
<evidence type="ECO:0000256" key="11">
    <source>
        <dbReference type="ARBA" id="ARBA00023154"/>
    </source>
</evidence>
<evidence type="ECO:0000256" key="4">
    <source>
        <dbReference type="ARBA" id="ARBA00011921"/>
    </source>
</evidence>
<feature type="active site" evidence="15">
    <location>
        <position position="70"/>
    </location>
</feature>
<evidence type="ECO:0000313" key="17">
    <source>
        <dbReference type="EMBL" id="QPI49654.1"/>
    </source>
</evidence>
<sequence>MTFSRTLALTEKLIALSSITPDDKGCQRHLIDLLSPLGFVCETIESNGVTNLWARKGTASPVFVFAGHTDVVPTGPVEQWQSQPFIPTQRDGKLYGRGAADMKTSIAAMVVACEEFIAAHPDHLGSIAFLITSDEEGPATDGTVVVCRLLEERGEKIDYCLVGEPTSAHVLGDMIKNGRRGSLSGKLVIKGIQGHIAYPQLARNPIHQSAPALAELAAEQWDAGNEYYLPTSWQMSNIHAGTGANNVIPGDVTIDFNFRFSTASTADGLQARVHAILDKHGLEYDLAWTLSGLPFLTPRGTLSDALSSAILSETGVHTELSTTGGTSDGRFIARICPQVIEFGPPNASIHKIDEHIDVRFIDPLKNIYRRTLDNLLASAPPNT</sequence>
<dbReference type="PANTHER" id="PTHR43808">
    <property type="entry name" value="ACETYLORNITHINE DEACETYLASE"/>
    <property type="match status" value="1"/>
</dbReference>
<evidence type="ECO:0000259" key="16">
    <source>
        <dbReference type="Pfam" id="PF07687"/>
    </source>
</evidence>
<evidence type="ECO:0000256" key="6">
    <source>
        <dbReference type="ARBA" id="ARBA00022605"/>
    </source>
</evidence>
<proteinExistence type="inferred from homology"/>
<dbReference type="NCBIfam" id="TIGR01246">
    <property type="entry name" value="dapE_proteo"/>
    <property type="match status" value="1"/>
</dbReference>
<comment type="function">
    <text evidence="15">Catalyzes the hydrolysis of N-succinyl-L,L-diaminopimelic acid (SDAP), forming succinate and LL-2,6-diaminopimelate (DAP), an intermediate involved in the bacterial biosynthesis of lysine and meso-diaminopimelic acid, an essential component of bacterial cell walls.</text>
</comment>
<evidence type="ECO:0000256" key="13">
    <source>
        <dbReference type="ARBA" id="ARBA00031891"/>
    </source>
</evidence>
<keyword evidence="11 15" id="KW-0457">Lysine biosynthesis</keyword>
<dbReference type="InterPro" id="IPR036264">
    <property type="entry name" value="Bact_exopeptidase_dim_dom"/>
</dbReference>
<evidence type="ECO:0000256" key="5">
    <source>
        <dbReference type="ARBA" id="ARBA00022391"/>
    </source>
</evidence>
<dbReference type="RefSeq" id="WP_206089310.1">
    <property type="nucleotide sequence ID" value="NZ_CP065053.1"/>
</dbReference>
<keyword evidence="10 15" id="KW-0220">Diaminopimelate biosynthesis</keyword>
<name>A0AA49A7R8_9BURK</name>
<comment type="catalytic activity">
    <reaction evidence="14 15">
        <text>N-succinyl-(2S,6S)-2,6-diaminopimelate + H2O = (2S,6S)-2,6-diaminopimelate + succinate</text>
        <dbReference type="Rhea" id="RHEA:22608"/>
        <dbReference type="ChEBI" id="CHEBI:15377"/>
        <dbReference type="ChEBI" id="CHEBI:30031"/>
        <dbReference type="ChEBI" id="CHEBI:57609"/>
        <dbReference type="ChEBI" id="CHEBI:58087"/>
        <dbReference type="EC" id="3.5.1.18"/>
    </reaction>
</comment>
<dbReference type="SUPFAM" id="SSF55031">
    <property type="entry name" value="Bacterial exopeptidase dimerisation domain"/>
    <property type="match status" value="1"/>
</dbReference>
<gene>
    <name evidence="15 17" type="primary">dapE</name>
    <name evidence="17" type="ORF">IV454_30240</name>
</gene>
<comment type="cofactor">
    <cofactor evidence="15">
        <name>Zn(2+)</name>
        <dbReference type="ChEBI" id="CHEBI:29105"/>
    </cofactor>
    <cofactor evidence="15">
        <name>Co(2+)</name>
        <dbReference type="ChEBI" id="CHEBI:48828"/>
    </cofactor>
    <text evidence="15">Binds 2 Zn(2+) or Co(2+) ions per subunit.</text>
</comment>
<feature type="binding site" evidence="15">
    <location>
        <position position="164"/>
    </location>
    <ligand>
        <name>Zn(2+)</name>
        <dbReference type="ChEBI" id="CHEBI:29105"/>
        <label>1</label>
    </ligand>
</feature>
<evidence type="ECO:0000256" key="8">
    <source>
        <dbReference type="ARBA" id="ARBA00022801"/>
    </source>
</evidence>
<protein>
    <recommendedName>
        <fullName evidence="5 15">Succinyl-diaminopimelate desuccinylase</fullName>
        <shortName evidence="15">SDAP desuccinylase</shortName>
        <ecNumber evidence="4 15">3.5.1.18</ecNumber>
    </recommendedName>
    <alternativeName>
        <fullName evidence="13 15">N-succinyl-LL-2,6-diaminoheptanedioate amidohydrolase</fullName>
    </alternativeName>
</protein>
<feature type="domain" description="Peptidase M20 dimerisation" evidence="16">
    <location>
        <begin position="177"/>
        <end position="284"/>
    </location>
</feature>
<evidence type="ECO:0000256" key="12">
    <source>
        <dbReference type="ARBA" id="ARBA00023285"/>
    </source>
</evidence>
<reference evidence="17 18" key="1">
    <citation type="submission" date="2020-11" db="EMBL/GenBank/DDBJ databases">
        <authorList>
            <person name="Sun Q."/>
        </authorList>
    </citation>
    <scope>NUCLEOTIDE SEQUENCE [LARGE SCALE GENOMIC DNA]</scope>
    <source>
        <strain evidence="17 18">P8398</strain>
    </source>
</reference>
<keyword evidence="9 15" id="KW-0862">Zinc</keyword>
<comment type="similarity">
    <text evidence="2 15">Belongs to the peptidase M20A family. DapE subfamily.</text>
</comment>
<dbReference type="Pfam" id="PF07687">
    <property type="entry name" value="M20_dimer"/>
    <property type="match status" value="1"/>
</dbReference>
<evidence type="ECO:0000256" key="9">
    <source>
        <dbReference type="ARBA" id="ARBA00022833"/>
    </source>
</evidence>
<dbReference type="InterPro" id="IPR002933">
    <property type="entry name" value="Peptidase_M20"/>
</dbReference>
<dbReference type="InterPro" id="IPR050072">
    <property type="entry name" value="Peptidase_M20A"/>
</dbReference>
<dbReference type="CDD" id="cd03891">
    <property type="entry name" value="M20_DapE_proteobac"/>
    <property type="match status" value="1"/>
</dbReference>
<feature type="binding site" evidence="15">
    <location>
        <position position="101"/>
    </location>
    <ligand>
        <name>Zn(2+)</name>
        <dbReference type="ChEBI" id="CHEBI:29105"/>
        <label>1</label>
    </ligand>
</feature>
<feature type="binding site" evidence="15">
    <location>
        <position position="101"/>
    </location>
    <ligand>
        <name>Zn(2+)</name>
        <dbReference type="ChEBI" id="CHEBI:29105"/>
        <label>2</label>
    </ligand>
</feature>
<dbReference type="SUPFAM" id="SSF53187">
    <property type="entry name" value="Zn-dependent exopeptidases"/>
    <property type="match status" value="1"/>
</dbReference>
<dbReference type="EMBL" id="CP065053">
    <property type="protein sequence ID" value="QPI49654.1"/>
    <property type="molecule type" value="Genomic_DNA"/>
</dbReference>
<dbReference type="EC" id="3.5.1.18" evidence="4 15"/>
<feature type="active site" description="Proton acceptor" evidence="15">
    <location>
        <position position="135"/>
    </location>
</feature>
<evidence type="ECO:0000256" key="1">
    <source>
        <dbReference type="ARBA" id="ARBA00005130"/>
    </source>
</evidence>
<evidence type="ECO:0000256" key="14">
    <source>
        <dbReference type="ARBA" id="ARBA00051301"/>
    </source>
</evidence>
<dbReference type="Pfam" id="PF01546">
    <property type="entry name" value="Peptidase_M20"/>
    <property type="match status" value="1"/>
</dbReference>
<dbReference type="HAMAP" id="MF_01690">
    <property type="entry name" value="DapE"/>
    <property type="match status" value="1"/>
</dbReference>
<feature type="binding site" evidence="15">
    <location>
        <position position="136"/>
    </location>
    <ligand>
        <name>Zn(2+)</name>
        <dbReference type="ChEBI" id="CHEBI:29105"/>
        <label>2</label>
    </ligand>
</feature>
<comment type="pathway">
    <text evidence="1 15">Amino-acid biosynthesis; L-lysine biosynthesis via DAP pathway; LL-2,6-diaminopimelate from (S)-tetrahydrodipicolinate (succinylase route): step 3/3.</text>
</comment>
<evidence type="ECO:0000313" key="18">
    <source>
        <dbReference type="Proteomes" id="UP000662888"/>
    </source>
</evidence>
<keyword evidence="6 15" id="KW-0028">Amino-acid biosynthesis</keyword>
<evidence type="ECO:0000256" key="3">
    <source>
        <dbReference type="ARBA" id="ARBA00011738"/>
    </source>
</evidence>
<evidence type="ECO:0000256" key="7">
    <source>
        <dbReference type="ARBA" id="ARBA00022723"/>
    </source>
</evidence>
<keyword evidence="18" id="KW-1185">Reference proteome</keyword>
<evidence type="ECO:0000256" key="15">
    <source>
        <dbReference type="HAMAP-Rule" id="MF_01690"/>
    </source>
</evidence>
<dbReference type="Gene3D" id="3.40.630.10">
    <property type="entry name" value="Zn peptidases"/>
    <property type="match status" value="2"/>
</dbReference>
<dbReference type="InterPro" id="IPR011650">
    <property type="entry name" value="Peptidase_M20_dimer"/>
</dbReference>
<feature type="binding site" evidence="15">
    <location>
        <position position="68"/>
    </location>
    <ligand>
        <name>Zn(2+)</name>
        <dbReference type="ChEBI" id="CHEBI:29105"/>
        <label>1</label>
    </ligand>
</feature>
<keyword evidence="7 15" id="KW-0479">Metal-binding</keyword>
<dbReference type="NCBIfam" id="NF009557">
    <property type="entry name" value="PRK13009.1"/>
    <property type="match status" value="1"/>
</dbReference>
<dbReference type="Proteomes" id="UP000662888">
    <property type="component" value="Chromosome"/>
</dbReference>
<feature type="binding site" evidence="15">
    <location>
        <position position="350"/>
    </location>
    <ligand>
        <name>Zn(2+)</name>
        <dbReference type="ChEBI" id="CHEBI:29105"/>
        <label>2</label>
    </ligand>
</feature>
<dbReference type="InterPro" id="IPR005941">
    <property type="entry name" value="DapE_proteobac"/>
</dbReference>
<keyword evidence="12 15" id="KW-0170">Cobalt</keyword>
<evidence type="ECO:0000256" key="10">
    <source>
        <dbReference type="ARBA" id="ARBA00022915"/>
    </source>
</evidence>
<organism evidence="17 18">
    <name type="scientific">Massilia antarctica</name>
    <dbReference type="NCBI Taxonomy" id="2765360"/>
    <lineage>
        <taxon>Bacteria</taxon>
        <taxon>Pseudomonadati</taxon>
        <taxon>Pseudomonadota</taxon>
        <taxon>Betaproteobacteria</taxon>
        <taxon>Burkholderiales</taxon>
        <taxon>Oxalobacteraceae</taxon>
        <taxon>Telluria group</taxon>
        <taxon>Massilia</taxon>
    </lineage>
</organism>
<accession>A0AA49A7R8</accession>
<comment type="subunit">
    <text evidence="3 15">Homodimer.</text>
</comment>
<dbReference type="PANTHER" id="PTHR43808:SF31">
    <property type="entry name" value="N-ACETYL-L-CITRULLINE DEACETYLASE"/>
    <property type="match status" value="1"/>
</dbReference>
<evidence type="ECO:0000256" key="2">
    <source>
        <dbReference type="ARBA" id="ARBA00006746"/>
    </source>
</evidence>